<comment type="caution">
    <text evidence="1">The sequence shown here is derived from an EMBL/GenBank/DDBJ whole genome shotgun (WGS) entry which is preliminary data.</text>
</comment>
<sequence length="150" mass="16095">MRIIDAGIVENALFSGGIWQVGCVPLVAGATFGRRITEAPASDADAHEKLFLLANDLRDLSAGMLTSIDLRHRAGKGDSKSAAPRTTFFMNASWLLTVKQRTQSDSIEISGHCVAPLAGKAFFRSRESQVADAPRANRAIIVKRGGMNRG</sequence>
<keyword evidence="2" id="KW-1185">Reference proteome</keyword>
<proteinExistence type="predicted"/>
<dbReference type="Proteomes" id="UP000068164">
    <property type="component" value="Unassembled WGS sequence"/>
</dbReference>
<accession>A0A120FGR8</accession>
<dbReference type="EMBL" id="LNCD01000120">
    <property type="protein sequence ID" value="KWV44812.1"/>
    <property type="molecule type" value="Genomic_DNA"/>
</dbReference>
<dbReference type="AlphaFoldDB" id="A0A120FGR8"/>
<organism evidence="1 2">
    <name type="scientific">Rhizobium altiplani</name>
    <dbReference type="NCBI Taxonomy" id="1864509"/>
    <lineage>
        <taxon>Bacteria</taxon>
        <taxon>Pseudomonadati</taxon>
        <taxon>Pseudomonadota</taxon>
        <taxon>Alphaproteobacteria</taxon>
        <taxon>Hyphomicrobiales</taxon>
        <taxon>Rhizobiaceae</taxon>
        <taxon>Rhizobium/Agrobacterium group</taxon>
        <taxon>Rhizobium</taxon>
    </lineage>
</organism>
<name>A0A120FGR8_9HYPH</name>
<evidence type="ECO:0000313" key="1">
    <source>
        <dbReference type="EMBL" id="KWV44812.1"/>
    </source>
</evidence>
<protein>
    <submittedName>
        <fullName evidence="1">Uncharacterized protein</fullName>
    </submittedName>
</protein>
<reference evidence="1 2" key="1">
    <citation type="submission" date="2015-11" db="EMBL/GenBank/DDBJ databases">
        <title>Draft Genome Sequence of the Strain BR 10423 (Rhizobium sp.) isolated from nodules of Mimosa pudica.</title>
        <authorList>
            <person name="Barauna A.C."/>
            <person name="Zilli J.E."/>
            <person name="Simoes-Araujo J.L."/>
            <person name="Reis V.M."/>
            <person name="James E.K."/>
            <person name="Reis F.B.Jr."/>
            <person name="Rouws L.F."/>
            <person name="Passos S.R."/>
            <person name="Gois S.R."/>
        </authorList>
    </citation>
    <scope>NUCLEOTIDE SEQUENCE [LARGE SCALE GENOMIC DNA]</scope>
    <source>
        <strain evidence="1 2">BR10423</strain>
    </source>
</reference>
<evidence type="ECO:0000313" key="2">
    <source>
        <dbReference type="Proteomes" id="UP000068164"/>
    </source>
</evidence>
<gene>
    <name evidence="1" type="ORF">AS026_01460</name>
</gene>